<proteinExistence type="predicted"/>
<sequence length="268" mass="28333">MVYVRGSRDPSCWATITQDLHLLATSQTSAGKGDGVVAQVSANVWGIVVELDDAETKKVQEGTGNAGAAGPVIATACAAANVAAPICAAVGAIIVAYFEAQSWLISQVNTGCGVYLTLPWVAIYSGQIYAVIPTTRPCSIPLPTLEWSQQSAGQFGTNDPADTIGYQIEHGAVSADVVEFVLVIGPNSSGWDKAVFMPDGEGSEWEIKATGGRGGQAANALWAHQVRNGQQLRFHKPKDLGIWRQVLSLGGLQYLVGGDRCTFTWLRD</sequence>
<dbReference type="EMBL" id="QHKI01000047">
    <property type="protein sequence ID" value="RSM75542.1"/>
    <property type="molecule type" value="Genomic_DNA"/>
</dbReference>
<gene>
    <name evidence="1" type="ORF">DMH04_38115</name>
</gene>
<comment type="caution">
    <text evidence="1">The sequence shown here is derived from an EMBL/GenBank/DDBJ whole genome shotgun (WGS) entry which is preliminary data.</text>
</comment>
<evidence type="ECO:0000313" key="1">
    <source>
        <dbReference type="EMBL" id="RSM75542.1"/>
    </source>
</evidence>
<reference evidence="1 2" key="1">
    <citation type="submission" date="2018-05" db="EMBL/GenBank/DDBJ databases">
        <title>Evolution of GPA BGCs.</title>
        <authorList>
            <person name="Waglechner N."/>
            <person name="Wright G.D."/>
        </authorList>
    </citation>
    <scope>NUCLEOTIDE SEQUENCE [LARGE SCALE GENOMIC DNA]</scope>
    <source>
        <strain evidence="1 2">A82846</strain>
    </source>
</reference>
<dbReference type="AlphaFoldDB" id="A0A428YYC5"/>
<evidence type="ECO:0000313" key="2">
    <source>
        <dbReference type="Proteomes" id="UP000287547"/>
    </source>
</evidence>
<organism evidence="1 2">
    <name type="scientific">Kibdelosporangium aridum</name>
    <dbReference type="NCBI Taxonomy" id="2030"/>
    <lineage>
        <taxon>Bacteria</taxon>
        <taxon>Bacillati</taxon>
        <taxon>Actinomycetota</taxon>
        <taxon>Actinomycetes</taxon>
        <taxon>Pseudonocardiales</taxon>
        <taxon>Pseudonocardiaceae</taxon>
        <taxon>Kibdelosporangium</taxon>
    </lineage>
</organism>
<dbReference type="Proteomes" id="UP000287547">
    <property type="component" value="Unassembled WGS sequence"/>
</dbReference>
<protein>
    <submittedName>
        <fullName evidence="1">Uncharacterized protein</fullName>
    </submittedName>
</protein>
<name>A0A428YYC5_KIBAR</name>
<accession>A0A428YYC5</accession>